<keyword evidence="3" id="KW-0539">Nucleus</keyword>
<comment type="similarity">
    <text evidence="2">Belongs to the GCF family.</text>
</comment>
<accession>A0A2G9R8J8</accession>
<dbReference type="GO" id="GO:0000398">
    <property type="term" value="P:mRNA splicing, via spliceosome"/>
    <property type="evidence" value="ECO:0007669"/>
    <property type="project" value="InterPro"/>
</dbReference>
<dbReference type="OrthoDB" id="429427at2759"/>
<evidence type="ECO:0000256" key="2">
    <source>
        <dbReference type="ARBA" id="ARBA00010801"/>
    </source>
</evidence>
<dbReference type="Pfam" id="PF07842">
    <property type="entry name" value="GCFC"/>
    <property type="match status" value="1"/>
</dbReference>
<dbReference type="Proteomes" id="UP000228934">
    <property type="component" value="Unassembled WGS sequence"/>
</dbReference>
<feature type="domain" description="GCF C-terminal" evidence="4">
    <location>
        <begin position="72"/>
        <end position="117"/>
    </location>
</feature>
<dbReference type="AlphaFoldDB" id="A0A2G9R8J8"/>
<proteinExistence type="inferred from homology"/>
<dbReference type="PANTHER" id="PTHR12214:SF2">
    <property type="entry name" value="PAX3- AND PAX7-BINDING PROTEIN 1"/>
    <property type="match status" value="1"/>
</dbReference>
<dbReference type="PANTHER" id="PTHR12214">
    <property type="entry name" value="GC-RICH SEQUENCE DNA-BINDING FACTOR"/>
    <property type="match status" value="1"/>
</dbReference>
<dbReference type="EMBL" id="KV959225">
    <property type="protein sequence ID" value="PIO24197.1"/>
    <property type="molecule type" value="Genomic_DNA"/>
</dbReference>
<gene>
    <name evidence="5" type="ORF">AB205_0183930</name>
</gene>
<dbReference type="InterPro" id="IPR022783">
    <property type="entry name" value="GCFC_dom"/>
</dbReference>
<dbReference type="GO" id="GO:0045944">
    <property type="term" value="P:positive regulation of transcription by RNA polymerase II"/>
    <property type="evidence" value="ECO:0007669"/>
    <property type="project" value="TreeGrafter"/>
</dbReference>
<dbReference type="GO" id="GO:0005634">
    <property type="term" value="C:nucleus"/>
    <property type="evidence" value="ECO:0007669"/>
    <property type="project" value="UniProtKB-SubCell"/>
</dbReference>
<name>A0A2G9R8J8_AQUCT</name>
<evidence type="ECO:0000259" key="4">
    <source>
        <dbReference type="Pfam" id="PF07842"/>
    </source>
</evidence>
<feature type="non-terminal residue" evidence="5">
    <location>
        <position position="1"/>
    </location>
</feature>
<evidence type="ECO:0000313" key="6">
    <source>
        <dbReference type="Proteomes" id="UP000228934"/>
    </source>
</evidence>
<evidence type="ECO:0000256" key="1">
    <source>
        <dbReference type="ARBA" id="ARBA00004123"/>
    </source>
</evidence>
<sequence length="119" mass="13956">FNSKQAFAAVFRARRRQAREVTGKMAEHLEGLSSDDEETSTDITNFNMEKDRILKDSSKVFEDTLEIFYSFDCIKEQFDNWRCKYENSYKDAFIGLCLPKLLSPLVRLQLLTWNPLEVC</sequence>
<comment type="subcellular location">
    <subcellularLocation>
        <location evidence="1">Nucleus</location>
    </subcellularLocation>
</comment>
<evidence type="ECO:0000256" key="3">
    <source>
        <dbReference type="ARBA" id="ARBA00023242"/>
    </source>
</evidence>
<dbReference type="GO" id="GO:0003677">
    <property type="term" value="F:DNA binding"/>
    <property type="evidence" value="ECO:0007669"/>
    <property type="project" value="InterPro"/>
</dbReference>
<protein>
    <recommendedName>
        <fullName evidence="4">GCF C-terminal domain-containing protein</fullName>
    </recommendedName>
</protein>
<evidence type="ECO:0000313" key="5">
    <source>
        <dbReference type="EMBL" id="PIO24197.1"/>
    </source>
</evidence>
<reference evidence="6" key="1">
    <citation type="journal article" date="2017" name="Nat. Commun.">
        <title>The North American bullfrog draft genome provides insight into hormonal regulation of long noncoding RNA.</title>
        <authorList>
            <person name="Hammond S.A."/>
            <person name="Warren R.L."/>
            <person name="Vandervalk B.P."/>
            <person name="Kucuk E."/>
            <person name="Khan H."/>
            <person name="Gibb E.A."/>
            <person name="Pandoh P."/>
            <person name="Kirk H."/>
            <person name="Zhao Y."/>
            <person name="Jones M."/>
            <person name="Mungall A.J."/>
            <person name="Coope R."/>
            <person name="Pleasance S."/>
            <person name="Moore R.A."/>
            <person name="Holt R.A."/>
            <person name="Round J.M."/>
            <person name="Ohora S."/>
            <person name="Walle B.V."/>
            <person name="Veldhoen N."/>
            <person name="Helbing C.C."/>
            <person name="Birol I."/>
        </authorList>
    </citation>
    <scope>NUCLEOTIDE SEQUENCE [LARGE SCALE GENOMIC DNA]</scope>
</reference>
<keyword evidence="6" id="KW-1185">Reference proteome</keyword>
<dbReference type="InterPro" id="IPR012890">
    <property type="entry name" value="GCFC2-like"/>
</dbReference>
<organism evidence="5 6">
    <name type="scientific">Aquarana catesbeiana</name>
    <name type="common">American bullfrog</name>
    <name type="synonym">Rana catesbeiana</name>
    <dbReference type="NCBI Taxonomy" id="8400"/>
    <lineage>
        <taxon>Eukaryota</taxon>
        <taxon>Metazoa</taxon>
        <taxon>Chordata</taxon>
        <taxon>Craniata</taxon>
        <taxon>Vertebrata</taxon>
        <taxon>Euteleostomi</taxon>
        <taxon>Amphibia</taxon>
        <taxon>Batrachia</taxon>
        <taxon>Anura</taxon>
        <taxon>Neobatrachia</taxon>
        <taxon>Ranoidea</taxon>
        <taxon>Ranidae</taxon>
        <taxon>Aquarana</taxon>
    </lineage>
</organism>